<dbReference type="Pfam" id="PF03949">
    <property type="entry name" value="Malic_M"/>
    <property type="match status" value="1"/>
</dbReference>
<dbReference type="Proteomes" id="UP001157418">
    <property type="component" value="Unassembled WGS sequence"/>
</dbReference>
<evidence type="ECO:0000313" key="3">
    <source>
        <dbReference type="Proteomes" id="UP001157418"/>
    </source>
</evidence>
<dbReference type="GO" id="GO:0004473">
    <property type="term" value="F:malate dehydrogenase (decarboxylating) (NADP+) activity"/>
    <property type="evidence" value="ECO:0007669"/>
    <property type="project" value="TreeGrafter"/>
</dbReference>
<dbReference type="InterPro" id="IPR012302">
    <property type="entry name" value="Malic_NAD-bd"/>
</dbReference>
<evidence type="ECO:0000259" key="1">
    <source>
        <dbReference type="Pfam" id="PF03949"/>
    </source>
</evidence>
<reference evidence="2 3" key="1">
    <citation type="submission" date="2022-01" db="EMBL/GenBank/DDBJ databases">
        <authorList>
            <person name="Xiong W."/>
            <person name="Schranz E."/>
        </authorList>
    </citation>
    <scope>NUCLEOTIDE SEQUENCE [LARGE SCALE GENOMIC DNA]</scope>
</reference>
<dbReference type="GO" id="GO:0051287">
    <property type="term" value="F:NAD binding"/>
    <property type="evidence" value="ECO:0007669"/>
    <property type="project" value="InterPro"/>
</dbReference>
<dbReference type="GO" id="GO:0009507">
    <property type="term" value="C:chloroplast"/>
    <property type="evidence" value="ECO:0007669"/>
    <property type="project" value="TreeGrafter"/>
</dbReference>
<name>A0AAU9PQH1_9ASTR</name>
<dbReference type="InterPro" id="IPR036291">
    <property type="entry name" value="NAD(P)-bd_dom_sf"/>
</dbReference>
<proteinExistence type="predicted"/>
<dbReference type="SUPFAM" id="SSF51735">
    <property type="entry name" value="NAD(P)-binding Rossmann-fold domains"/>
    <property type="match status" value="1"/>
</dbReference>
<dbReference type="PANTHER" id="PTHR23406:SF76">
    <property type="entry name" value="NADP-DEPENDENT MALIC ENZYME 4, CHLOROPLASTIC"/>
    <property type="match status" value="1"/>
</dbReference>
<accession>A0AAU9PQH1</accession>
<organism evidence="2 3">
    <name type="scientific">Lactuca virosa</name>
    <dbReference type="NCBI Taxonomy" id="75947"/>
    <lineage>
        <taxon>Eukaryota</taxon>
        <taxon>Viridiplantae</taxon>
        <taxon>Streptophyta</taxon>
        <taxon>Embryophyta</taxon>
        <taxon>Tracheophyta</taxon>
        <taxon>Spermatophyta</taxon>
        <taxon>Magnoliopsida</taxon>
        <taxon>eudicotyledons</taxon>
        <taxon>Gunneridae</taxon>
        <taxon>Pentapetalae</taxon>
        <taxon>asterids</taxon>
        <taxon>campanulids</taxon>
        <taxon>Asterales</taxon>
        <taxon>Asteraceae</taxon>
        <taxon>Cichorioideae</taxon>
        <taxon>Cichorieae</taxon>
        <taxon>Lactucinae</taxon>
        <taxon>Lactuca</taxon>
    </lineage>
</organism>
<dbReference type="EMBL" id="CAKMRJ010005745">
    <property type="protein sequence ID" value="CAH1452630.1"/>
    <property type="molecule type" value="Genomic_DNA"/>
</dbReference>
<comment type="caution">
    <text evidence="2">The sequence shown here is derived from an EMBL/GenBank/DDBJ whole genome shotgun (WGS) entry which is preliminary data.</text>
</comment>
<gene>
    <name evidence="2" type="ORF">LVIROSA_LOCUS37919</name>
</gene>
<keyword evidence="3" id="KW-1185">Reference proteome</keyword>
<dbReference type="PRINTS" id="PR00072">
    <property type="entry name" value="MALOXRDTASE"/>
</dbReference>
<dbReference type="PANTHER" id="PTHR23406">
    <property type="entry name" value="MALIC ENZYME-RELATED"/>
    <property type="match status" value="1"/>
</dbReference>
<sequence length="222" mass="24695">MDTMDAPVPEVRTEGEPAVAEELGQNVDQVIMKVDEIISENRERSPNNQLHVIYIKREKLQVSISMFETDFVLYRCPSMEKVEMGSYMGIPDSKGVYITYIADVVYIWVGRTSGEDDDNQWQIVGDDFIVRKGLATSSIVQGTTSVVLAGLISALKLVGGTLADHRFLFLGVGEAGTGIAELIALEISKQSNLESLATWEEKQMFKQFMEDHNTATFGFCIQ</sequence>
<dbReference type="GO" id="GO:0006108">
    <property type="term" value="P:malate metabolic process"/>
    <property type="evidence" value="ECO:0007669"/>
    <property type="project" value="TreeGrafter"/>
</dbReference>
<dbReference type="AlphaFoldDB" id="A0AAU9PQH1"/>
<dbReference type="Gene3D" id="3.40.50.720">
    <property type="entry name" value="NAD(P)-binding Rossmann-like Domain"/>
    <property type="match status" value="1"/>
</dbReference>
<protein>
    <recommendedName>
        <fullName evidence="1">Malic enzyme NAD-binding domain-containing protein</fullName>
    </recommendedName>
</protein>
<dbReference type="InterPro" id="IPR001891">
    <property type="entry name" value="Malic_OxRdtase"/>
</dbReference>
<feature type="domain" description="Malic enzyme NAD-binding" evidence="1">
    <location>
        <begin position="140"/>
        <end position="194"/>
    </location>
</feature>
<evidence type="ECO:0000313" key="2">
    <source>
        <dbReference type="EMBL" id="CAH1452630.1"/>
    </source>
</evidence>